<sequence length="160" mass="16789">MPKSASHHADLATALLRASHAEIYPSTNGAPVPLSTSSEALLEASGTHLPSSTSSSSSFSPGTTADLLTILGKSGPWGFTYTDVLPLNVGLRIWHGDKDERIGLAGAFWLQKEWDAAPYGVECHVNVVKGAGHGLLTNGPVVVEVLESIAACCRERAARE</sequence>
<dbReference type="STRING" id="1569628.A0A316UT25"/>
<gene>
    <name evidence="1" type="ORF">BDZ90DRAFT_231432</name>
</gene>
<dbReference type="OrthoDB" id="3262221at2759"/>
<dbReference type="AlphaFoldDB" id="A0A316UT25"/>
<dbReference type="EMBL" id="KZ819665">
    <property type="protein sequence ID" value="PWN28449.1"/>
    <property type="molecule type" value="Genomic_DNA"/>
</dbReference>
<reference evidence="1 2" key="1">
    <citation type="journal article" date="2018" name="Mol. Biol. Evol.">
        <title>Broad Genomic Sampling Reveals a Smut Pathogenic Ancestry of the Fungal Clade Ustilaginomycotina.</title>
        <authorList>
            <person name="Kijpornyongpan T."/>
            <person name="Mondo S.J."/>
            <person name="Barry K."/>
            <person name="Sandor L."/>
            <person name="Lee J."/>
            <person name="Lipzen A."/>
            <person name="Pangilinan J."/>
            <person name="LaButti K."/>
            <person name="Hainaut M."/>
            <person name="Henrissat B."/>
            <person name="Grigoriev I.V."/>
            <person name="Spatafora J.W."/>
            <person name="Aime M.C."/>
        </authorList>
    </citation>
    <scope>NUCLEOTIDE SEQUENCE [LARGE SCALE GENOMIC DNA]</scope>
    <source>
        <strain evidence="1 2">MCA 5214</strain>
    </source>
</reference>
<dbReference type="InterPro" id="IPR029058">
    <property type="entry name" value="AB_hydrolase_fold"/>
</dbReference>
<dbReference type="RefSeq" id="XP_025363061.1">
    <property type="nucleotide sequence ID" value="XM_025505862.1"/>
</dbReference>
<protein>
    <submittedName>
        <fullName evidence="1">Uncharacterized protein</fullName>
    </submittedName>
</protein>
<dbReference type="GeneID" id="37027685"/>
<evidence type="ECO:0000313" key="2">
    <source>
        <dbReference type="Proteomes" id="UP000245884"/>
    </source>
</evidence>
<name>A0A316UT25_9BASI</name>
<organism evidence="1 2">
    <name type="scientific">Jaminaea rosea</name>
    <dbReference type="NCBI Taxonomy" id="1569628"/>
    <lineage>
        <taxon>Eukaryota</taxon>
        <taxon>Fungi</taxon>
        <taxon>Dikarya</taxon>
        <taxon>Basidiomycota</taxon>
        <taxon>Ustilaginomycotina</taxon>
        <taxon>Exobasidiomycetes</taxon>
        <taxon>Microstromatales</taxon>
        <taxon>Microstromatales incertae sedis</taxon>
        <taxon>Jaminaea</taxon>
    </lineage>
</organism>
<accession>A0A316UT25</accession>
<dbReference type="Proteomes" id="UP000245884">
    <property type="component" value="Unassembled WGS sequence"/>
</dbReference>
<keyword evidence="2" id="KW-1185">Reference proteome</keyword>
<evidence type="ECO:0000313" key="1">
    <source>
        <dbReference type="EMBL" id="PWN28449.1"/>
    </source>
</evidence>
<dbReference type="SUPFAM" id="SSF53474">
    <property type="entry name" value="alpha/beta-Hydrolases"/>
    <property type="match status" value="1"/>
</dbReference>
<proteinExistence type="predicted"/>